<accession>A0AAV2MXL1</accession>
<feature type="region of interest" description="Disordered" evidence="1">
    <location>
        <begin position="1"/>
        <end position="95"/>
    </location>
</feature>
<evidence type="ECO:0000313" key="2">
    <source>
        <dbReference type="EMBL" id="CAL1672033.1"/>
    </source>
</evidence>
<protein>
    <submittedName>
        <fullName evidence="2">Uncharacterized protein</fullName>
    </submittedName>
</protein>
<reference evidence="2" key="1">
    <citation type="submission" date="2024-04" db="EMBL/GenBank/DDBJ databases">
        <authorList>
            <consortium name="Molecular Ecology Group"/>
        </authorList>
    </citation>
    <scope>NUCLEOTIDE SEQUENCE</scope>
</reference>
<feature type="compositionally biased region" description="Polar residues" evidence="1">
    <location>
        <begin position="69"/>
        <end position="80"/>
    </location>
</feature>
<feature type="compositionally biased region" description="Basic and acidic residues" evidence="1">
    <location>
        <begin position="82"/>
        <end position="95"/>
    </location>
</feature>
<name>A0AAV2MXL1_9HYME</name>
<dbReference type="Proteomes" id="UP001497644">
    <property type="component" value="Unassembled WGS sequence"/>
</dbReference>
<proteinExistence type="predicted"/>
<keyword evidence="3" id="KW-1185">Reference proteome</keyword>
<organism evidence="2 3">
    <name type="scientific">Lasius platythorax</name>
    <dbReference type="NCBI Taxonomy" id="488582"/>
    <lineage>
        <taxon>Eukaryota</taxon>
        <taxon>Metazoa</taxon>
        <taxon>Ecdysozoa</taxon>
        <taxon>Arthropoda</taxon>
        <taxon>Hexapoda</taxon>
        <taxon>Insecta</taxon>
        <taxon>Pterygota</taxon>
        <taxon>Neoptera</taxon>
        <taxon>Endopterygota</taxon>
        <taxon>Hymenoptera</taxon>
        <taxon>Apocrita</taxon>
        <taxon>Aculeata</taxon>
        <taxon>Formicoidea</taxon>
        <taxon>Formicidae</taxon>
        <taxon>Formicinae</taxon>
        <taxon>Lasius</taxon>
        <taxon>Lasius</taxon>
    </lineage>
</organism>
<sequence>MECEDVNTSRKRGCEELSTSENFSGNGDLNNLVSKSDLSMAKKKPPKKVMKTQETVPNSSHRSDKDTVAMNSTNITSAVSQVKDKGSTDKETRNLFGTKDRGPFYVFLKRSKSDENIKNILIINYIKHLGGFRDSILKKQIERCFKN</sequence>
<dbReference type="AlphaFoldDB" id="A0AAV2MXL1"/>
<dbReference type="EMBL" id="CAXIPU020000435">
    <property type="protein sequence ID" value="CAL1672033.1"/>
    <property type="molecule type" value="Genomic_DNA"/>
</dbReference>
<gene>
    <name evidence="2" type="ORF">LPLAT_LOCUS5441</name>
</gene>
<evidence type="ECO:0000256" key="1">
    <source>
        <dbReference type="SAM" id="MobiDB-lite"/>
    </source>
</evidence>
<feature type="compositionally biased region" description="Polar residues" evidence="1">
    <location>
        <begin position="17"/>
        <end position="37"/>
    </location>
</feature>
<comment type="caution">
    <text evidence="2">The sequence shown here is derived from an EMBL/GenBank/DDBJ whole genome shotgun (WGS) entry which is preliminary data.</text>
</comment>
<evidence type="ECO:0000313" key="3">
    <source>
        <dbReference type="Proteomes" id="UP001497644"/>
    </source>
</evidence>
<feature type="compositionally biased region" description="Basic residues" evidence="1">
    <location>
        <begin position="41"/>
        <end position="50"/>
    </location>
</feature>